<dbReference type="Proteomes" id="UP000185713">
    <property type="component" value="Unassembled WGS sequence"/>
</dbReference>
<evidence type="ECO:0000313" key="2">
    <source>
        <dbReference type="Proteomes" id="UP000185713"/>
    </source>
</evidence>
<protein>
    <submittedName>
        <fullName evidence="1">Uncharacterized protein</fullName>
    </submittedName>
</protein>
<gene>
    <name evidence="1" type="ORF">MPF_0475</name>
</gene>
<organism evidence="1 2">
    <name type="scientific">Methanohalophilus portucalensis FDF-1</name>
    <dbReference type="NCBI Taxonomy" id="523843"/>
    <lineage>
        <taxon>Archaea</taxon>
        <taxon>Methanobacteriati</taxon>
        <taxon>Methanobacteriota</taxon>
        <taxon>Stenosarchaea group</taxon>
        <taxon>Methanomicrobia</taxon>
        <taxon>Methanosarcinales</taxon>
        <taxon>Methanosarcinaceae</taxon>
        <taxon>Methanohalophilus</taxon>
    </lineage>
</organism>
<dbReference type="AlphaFoldDB" id="A0A1L9C5A1"/>
<proteinExistence type="predicted"/>
<sequence length="43" mass="5387">MYTVVDLLLDKKHREYCFYYEENKIPLTYNKEIKRFFTHIIGN</sequence>
<comment type="caution">
    <text evidence="1">The sequence shown here is derived from an EMBL/GenBank/DDBJ whole genome shotgun (WGS) entry which is preliminary data.</text>
</comment>
<reference evidence="1 2" key="1">
    <citation type="submission" date="2014-12" db="EMBL/GenBank/DDBJ databases">
        <title>The genome sequence of Methanohalophilus portucalensis strain FDF1.</title>
        <authorList>
            <person name="Lai M.-C."/>
            <person name="Lai S.-J."/>
        </authorList>
    </citation>
    <scope>NUCLEOTIDE SEQUENCE [LARGE SCALE GENOMIC DNA]</scope>
    <source>
        <strain evidence="1 2">FDF-1</strain>
    </source>
</reference>
<evidence type="ECO:0000313" key="1">
    <source>
        <dbReference type="EMBL" id="OJH49687.1"/>
    </source>
</evidence>
<name>A0A1L9C5A1_9EURY</name>
<accession>A0A1L9C5A1</accession>
<dbReference type="EMBL" id="JWTK01000002">
    <property type="protein sequence ID" value="OJH49687.1"/>
    <property type="molecule type" value="Genomic_DNA"/>
</dbReference>